<dbReference type="InterPro" id="IPR037207">
    <property type="entry name" value="Nuop51_4Fe4S-bd_sf"/>
</dbReference>
<dbReference type="Gene3D" id="1.20.1440.230">
    <property type="entry name" value="NADH-ubiquinone oxidoreductase 51kDa subunit, iron-sulphur binding domain"/>
    <property type="match status" value="1"/>
</dbReference>
<organism evidence="8 9">
    <name type="scientific">Hyphobacterium marinum</name>
    <dbReference type="NCBI Taxonomy" id="3116574"/>
    <lineage>
        <taxon>Bacteria</taxon>
        <taxon>Pseudomonadati</taxon>
        <taxon>Pseudomonadota</taxon>
        <taxon>Alphaproteobacteria</taxon>
        <taxon>Maricaulales</taxon>
        <taxon>Maricaulaceae</taxon>
        <taxon>Hyphobacterium</taxon>
    </lineage>
</organism>
<dbReference type="EMBL" id="JAZDRO010000001">
    <property type="protein sequence ID" value="MEE2565690.1"/>
    <property type="molecule type" value="Genomic_DNA"/>
</dbReference>
<dbReference type="InterPro" id="IPR011538">
    <property type="entry name" value="Nuo51_FMN-bd"/>
</dbReference>
<dbReference type="CDD" id="cd03063">
    <property type="entry name" value="TRX_Fd_FDH_beta"/>
    <property type="match status" value="1"/>
</dbReference>
<dbReference type="RefSeq" id="WP_330195222.1">
    <property type="nucleotide sequence ID" value="NZ_JAZDRO010000001.1"/>
</dbReference>
<protein>
    <submittedName>
        <fullName evidence="8">NADH-quinone oxidoreductase subunit NuoF</fullName>
    </submittedName>
</protein>
<evidence type="ECO:0000259" key="7">
    <source>
        <dbReference type="SMART" id="SM00928"/>
    </source>
</evidence>
<evidence type="ECO:0000256" key="3">
    <source>
        <dbReference type="ARBA" id="ARBA00022485"/>
    </source>
</evidence>
<comment type="caution">
    <text evidence="8">The sequence shown here is derived from an EMBL/GenBank/DDBJ whole genome shotgun (WGS) entry which is preliminary data.</text>
</comment>
<dbReference type="Pfam" id="PF01512">
    <property type="entry name" value="Complex1_51K"/>
    <property type="match status" value="1"/>
</dbReference>
<evidence type="ECO:0000256" key="2">
    <source>
        <dbReference type="ARBA" id="ARBA00007523"/>
    </source>
</evidence>
<evidence type="ECO:0000256" key="6">
    <source>
        <dbReference type="ARBA" id="ARBA00023014"/>
    </source>
</evidence>
<keyword evidence="6" id="KW-0411">Iron-sulfur</keyword>
<keyword evidence="5" id="KW-0408">Iron</keyword>
<dbReference type="Gene3D" id="3.10.20.600">
    <property type="match status" value="1"/>
</dbReference>
<sequence length="518" mass="54070">MNAIRVFVPSDSAARSVGADAVAEAISREADTRGANVAITRTGSRGLYWLEPLVEVEIAGERVGYGPVAPGDVADLFKVGFLTGGEHALCTGPVANIPFLEKQTRITFARCGVTDPLDLADYEAHGGLTGLKAAAELAPESIVEAVTASGLRGRGGAGFPTGIKWKTVLGAKAEQKYICCNADEGDSGTYADRMILESDPFGLIEGMIIAGMAVGATEGFVYIRSEYPQAISTMRAAIHAMEGKGLLGANILESGRDFHLTVRRGAGSYICGEESAMLDSLEGKRGMVRAKPPIPAIAGLFGQPTVVNNVLSLAAVPDILGQGPDAYAALGTGRSRGTQAFQLAGDIKRGGLVETAFGVTLRELIEEYGGGTRSGRKVRAVQVGGPLGAYIPASGLDVEMDYEALASAGAMLGHGGIVVFNDTVDMARQAEFAMEFCAEESCGKCTPCRVGAVRGAETVAKIRAGDNVEKNLKLLDDLCEVMVDGSLCAMGGLTPMPVRSAMQHFPEDFRRAETGAKP</sequence>
<proteinExistence type="inferred from homology"/>
<dbReference type="SUPFAM" id="SSF140490">
    <property type="entry name" value="Nqo1C-terminal domain-like"/>
    <property type="match status" value="1"/>
</dbReference>
<keyword evidence="9" id="KW-1185">Reference proteome</keyword>
<dbReference type="PROSITE" id="PS00645">
    <property type="entry name" value="COMPLEX1_51K_2"/>
    <property type="match status" value="1"/>
</dbReference>
<keyword evidence="4" id="KW-0479">Metal-binding</keyword>
<dbReference type="SMART" id="SM00928">
    <property type="entry name" value="NADH_4Fe-4S"/>
    <property type="match status" value="1"/>
</dbReference>
<dbReference type="InterPro" id="IPR036249">
    <property type="entry name" value="Thioredoxin-like_sf"/>
</dbReference>
<dbReference type="Proteomes" id="UP001310692">
    <property type="component" value="Unassembled WGS sequence"/>
</dbReference>
<dbReference type="InterPro" id="IPR001949">
    <property type="entry name" value="NADH-UbQ_OxRdtase_51kDa_CS"/>
</dbReference>
<comment type="similarity">
    <text evidence="2">Belongs to the complex I 51 kDa subunit family.</text>
</comment>
<evidence type="ECO:0000313" key="9">
    <source>
        <dbReference type="Proteomes" id="UP001310692"/>
    </source>
</evidence>
<dbReference type="SUPFAM" id="SSF52833">
    <property type="entry name" value="Thioredoxin-like"/>
    <property type="match status" value="1"/>
</dbReference>
<dbReference type="PANTHER" id="PTHR43578">
    <property type="entry name" value="NADH-QUINONE OXIDOREDUCTASE SUBUNIT F"/>
    <property type="match status" value="1"/>
</dbReference>
<dbReference type="Gene3D" id="6.10.250.1450">
    <property type="match status" value="1"/>
</dbReference>
<dbReference type="InterPro" id="IPR037225">
    <property type="entry name" value="Nuo51_FMN-bd_sf"/>
</dbReference>
<keyword evidence="3" id="KW-0004">4Fe-4S</keyword>
<evidence type="ECO:0000256" key="5">
    <source>
        <dbReference type="ARBA" id="ARBA00023004"/>
    </source>
</evidence>
<evidence type="ECO:0000256" key="4">
    <source>
        <dbReference type="ARBA" id="ARBA00022723"/>
    </source>
</evidence>
<accession>A0ABU7LWW4</accession>
<evidence type="ECO:0000313" key="8">
    <source>
        <dbReference type="EMBL" id="MEE2565690.1"/>
    </source>
</evidence>
<feature type="domain" description="NADH-ubiquinone oxidoreductase 51kDa subunit iron-sulphur binding" evidence="7">
    <location>
        <begin position="427"/>
        <end position="472"/>
    </location>
</feature>
<name>A0ABU7LWW4_9PROT</name>
<dbReference type="SUPFAM" id="SSF142984">
    <property type="entry name" value="Nqo1 middle domain-like"/>
    <property type="match status" value="1"/>
</dbReference>
<comment type="cofactor">
    <cofactor evidence="1">
        <name>FMN</name>
        <dbReference type="ChEBI" id="CHEBI:58210"/>
    </cofactor>
</comment>
<reference evidence="8 9" key="1">
    <citation type="submission" date="2024-01" db="EMBL/GenBank/DDBJ databases">
        <title>Hyphobacterium bacterium isolated from marine sediment.</title>
        <authorList>
            <person name="Zhao S."/>
        </authorList>
    </citation>
    <scope>NUCLEOTIDE SEQUENCE [LARGE SCALE GENOMIC DNA]</scope>
    <source>
        <strain evidence="8 9">Y60-23</strain>
    </source>
</reference>
<dbReference type="Gene3D" id="3.40.50.11540">
    <property type="entry name" value="NADH-ubiquinone oxidoreductase 51kDa subunit"/>
    <property type="match status" value="1"/>
</dbReference>
<dbReference type="InterPro" id="IPR019575">
    <property type="entry name" value="Nuop51_4Fe4S-bd"/>
</dbReference>
<dbReference type="PANTHER" id="PTHR43578:SF3">
    <property type="entry name" value="NADH-QUINONE OXIDOREDUCTASE SUBUNIT F"/>
    <property type="match status" value="1"/>
</dbReference>
<evidence type="ECO:0000256" key="1">
    <source>
        <dbReference type="ARBA" id="ARBA00001917"/>
    </source>
</evidence>
<gene>
    <name evidence="8" type="ORF">V0U35_03280</name>
</gene>
<dbReference type="Pfam" id="PF10589">
    <property type="entry name" value="NADH_4Fe-4S"/>
    <property type="match status" value="1"/>
</dbReference>
<dbReference type="SUPFAM" id="SSF142019">
    <property type="entry name" value="Nqo1 FMN-binding domain-like"/>
    <property type="match status" value="1"/>
</dbReference>